<reference evidence="1 2" key="1">
    <citation type="submission" date="2010-04" db="EMBL/GenBank/DDBJ databases">
        <authorList>
            <person name="Muzny D."/>
            <person name="Qin X."/>
            <person name="Deng J."/>
            <person name="Jiang H."/>
            <person name="Liu Y."/>
            <person name="Qu J."/>
            <person name="Song X.-Z."/>
            <person name="Zhang L."/>
            <person name="Thornton R."/>
            <person name="Coyle M."/>
            <person name="Francisco L."/>
            <person name="Jackson L."/>
            <person name="Javaid M."/>
            <person name="Korchina V."/>
            <person name="Kovar C."/>
            <person name="Mata R."/>
            <person name="Mathew T."/>
            <person name="Ngo R."/>
            <person name="Nguyen L."/>
            <person name="Nguyen N."/>
            <person name="Okwuonu G."/>
            <person name="Ongeri F."/>
            <person name="Pham C."/>
            <person name="Simmons D."/>
            <person name="Wilczek-Boney K."/>
            <person name="Hale W."/>
            <person name="Jakkamsetti A."/>
            <person name="Pham P."/>
            <person name="Ruth R."/>
            <person name="San Lucas F."/>
            <person name="Warren J."/>
            <person name="Zhang J."/>
            <person name="Zhao Z."/>
            <person name="Zhou C."/>
            <person name="Zhu D."/>
            <person name="Lee S."/>
            <person name="Bess C."/>
            <person name="Blankenburg K."/>
            <person name="Forbes L."/>
            <person name="Fu Q."/>
            <person name="Gubbala S."/>
            <person name="Hirani K."/>
            <person name="Jayaseelan J.C."/>
            <person name="Lara F."/>
            <person name="Munidasa M."/>
            <person name="Palculict T."/>
            <person name="Patil S."/>
            <person name="Pu L.-L."/>
            <person name="Saada N."/>
            <person name="Tang L."/>
            <person name="Weissenberger G."/>
            <person name="Zhu Y."/>
            <person name="Hemphill L."/>
            <person name="Shang Y."/>
            <person name="Youmans B."/>
            <person name="Ayvaz T."/>
            <person name="Ross M."/>
            <person name="Santibanez J."/>
            <person name="Aqrawi P."/>
            <person name="Gross S."/>
            <person name="Joshi V."/>
            <person name="Fowler G."/>
            <person name="Nazareth L."/>
            <person name="Reid J."/>
            <person name="Worley K."/>
            <person name="Petrosino J."/>
            <person name="Highlander S."/>
            <person name="Gibbs R."/>
        </authorList>
    </citation>
    <scope>NUCLEOTIDE SEQUENCE [LARGE SCALE GENOMIC DNA]</scope>
    <source>
        <strain evidence="1 2">ATCC BAA-614</strain>
    </source>
</reference>
<organism evidence="1 2">
    <name type="scientific">Mycobacterium parascrofulaceum ATCC BAA-614</name>
    <dbReference type="NCBI Taxonomy" id="525368"/>
    <lineage>
        <taxon>Bacteria</taxon>
        <taxon>Bacillati</taxon>
        <taxon>Actinomycetota</taxon>
        <taxon>Actinomycetes</taxon>
        <taxon>Mycobacteriales</taxon>
        <taxon>Mycobacteriaceae</taxon>
        <taxon>Mycobacterium</taxon>
        <taxon>Mycobacterium simiae complex</taxon>
    </lineage>
</organism>
<evidence type="ECO:0000313" key="2">
    <source>
        <dbReference type="Proteomes" id="UP000003653"/>
    </source>
</evidence>
<sequence length="59" mass="6034">MHALNAILAFTPGASRTMRHRGAFSAAAAAVLLVEHIFPGGDPQPIVSVSLAGRPGVDL</sequence>
<proteinExistence type="predicted"/>
<dbReference type="EMBL" id="ADNV01000118">
    <property type="protein sequence ID" value="EFG78471.1"/>
    <property type="molecule type" value="Genomic_DNA"/>
</dbReference>
<dbReference type="HOGENOM" id="CLU_2955660_0_0_11"/>
<accession>D5P635</accession>
<protein>
    <submittedName>
        <fullName evidence="1">Uncharacterized protein</fullName>
    </submittedName>
</protein>
<evidence type="ECO:0000313" key="1">
    <source>
        <dbReference type="EMBL" id="EFG78471.1"/>
    </source>
</evidence>
<keyword evidence="2" id="KW-1185">Reference proteome</keyword>
<dbReference type="Proteomes" id="UP000003653">
    <property type="component" value="Unassembled WGS sequence"/>
</dbReference>
<comment type="caution">
    <text evidence="1">The sequence shown here is derived from an EMBL/GenBank/DDBJ whole genome shotgun (WGS) entry which is preliminary data.</text>
</comment>
<gene>
    <name evidence="1" type="ORF">HMPREF0591_1629</name>
</gene>
<name>D5P635_9MYCO</name>
<dbReference type="AlphaFoldDB" id="D5P635"/>